<gene>
    <name evidence="3" type="ORF">LCGC14_0939300</name>
</gene>
<evidence type="ECO:0000259" key="2">
    <source>
        <dbReference type="Pfam" id="PF14358"/>
    </source>
</evidence>
<dbReference type="InterPro" id="IPR025517">
    <property type="entry name" value="DUF4405"/>
</dbReference>
<keyword evidence="1" id="KW-0812">Transmembrane</keyword>
<protein>
    <recommendedName>
        <fullName evidence="2">Flavinylation-associated cytochrome domain-containing protein</fullName>
    </recommendedName>
</protein>
<name>A0A0F9NQ92_9ZZZZ</name>
<keyword evidence="1" id="KW-1133">Transmembrane helix</keyword>
<feature type="transmembrane region" description="Helical" evidence="1">
    <location>
        <begin position="195"/>
        <end position="213"/>
    </location>
</feature>
<sequence>MKRLSSLSFKEIKKNSRTYRRTLNYIIDMGIVVYFLIQMLTGVLKFLNMYIHTDIFDLFSERLSILHEWSGIALGILILTHLVLHWKWIFNMTKKIPKIIKRNKKTLKYFNDIGMLISFLLVFITGVFKFPALEVDRAILSNYSILFVTIHDWAGIILVILALLHIILNWSWIVATTKKMFGRANLKQTRNLSSFIIFIIILILPLIIPYIPIENQSNEVAVVGVGKIDFNPDEVETVRPDLFKDGHFSIFDILVYLDNLGKINMEYHFDADMDTFVIDSINGTDRLWYYAYYDKGRKENNVFRIDHYPYKSKMGFEFFQVSNSHLNNIYETFREEIARLNVNNGSLIIPRVTIESPRNHKKYYNVTVTAHNLRDDTFQDGVITAIDVILSLGDQGKITYQLQWYETIGRAEVLSYWVEGINQDIAYARCGYVYEAGDYDFQDKKGNHIHIPSDIRIITSPQYEKWFWICI</sequence>
<feature type="domain" description="Flavinylation-associated cytochrome" evidence="2">
    <location>
        <begin position="112"/>
        <end position="170"/>
    </location>
</feature>
<dbReference type="AlphaFoldDB" id="A0A0F9NQ92"/>
<evidence type="ECO:0000256" key="1">
    <source>
        <dbReference type="SAM" id="Phobius"/>
    </source>
</evidence>
<feature type="transmembrane region" description="Helical" evidence="1">
    <location>
        <begin position="23"/>
        <end position="51"/>
    </location>
</feature>
<accession>A0A0F9NQ92</accession>
<dbReference type="Pfam" id="PF14358">
    <property type="entry name" value="DUF4405"/>
    <property type="match status" value="1"/>
</dbReference>
<evidence type="ECO:0000313" key="3">
    <source>
        <dbReference type="EMBL" id="KKN20079.1"/>
    </source>
</evidence>
<feature type="transmembrane region" description="Helical" evidence="1">
    <location>
        <begin position="109"/>
        <end position="133"/>
    </location>
</feature>
<comment type="caution">
    <text evidence="3">The sequence shown here is derived from an EMBL/GenBank/DDBJ whole genome shotgun (WGS) entry which is preliminary data.</text>
</comment>
<keyword evidence="1" id="KW-0472">Membrane</keyword>
<proteinExistence type="predicted"/>
<reference evidence="3" key="1">
    <citation type="journal article" date="2015" name="Nature">
        <title>Complex archaea that bridge the gap between prokaryotes and eukaryotes.</title>
        <authorList>
            <person name="Spang A."/>
            <person name="Saw J.H."/>
            <person name="Jorgensen S.L."/>
            <person name="Zaremba-Niedzwiedzka K."/>
            <person name="Martijn J."/>
            <person name="Lind A.E."/>
            <person name="van Eijk R."/>
            <person name="Schleper C."/>
            <person name="Guy L."/>
            <person name="Ettema T.J."/>
        </authorList>
    </citation>
    <scope>NUCLEOTIDE SEQUENCE</scope>
</reference>
<feature type="transmembrane region" description="Helical" evidence="1">
    <location>
        <begin position="71"/>
        <end position="89"/>
    </location>
</feature>
<feature type="transmembrane region" description="Helical" evidence="1">
    <location>
        <begin position="153"/>
        <end position="174"/>
    </location>
</feature>
<organism evidence="3">
    <name type="scientific">marine sediment metagenome</name>
    <dbReference type="NCBI Taxonomy" id="412755"/>
    <lineage>
        <taxon>unclassified sequences</taxon>
        <taxon>metagenomes</taxon>
        <taxon>ecological metagenomes</taxon>
    </lineage>
</organism>
<dbReference type="EMBL" id="LAZR01003274">
    <property type="protein sequence ID" value="KKN20079.1"/>
    <property type="molecule type" value="Genomic_DNA"/>
</dbReference>